<comment type="catalytic activity">
    <reaction evidence="10">
        <text>adenosine + H2O + H(+) = inosine + NH4(+)</text>
        <dbReference type="Rhea" id="RHEA:24408"/>
        <dbReference type="ChEBI" id="CHEBI:15377"/>
        <dbReference type="ChEBI" id="CHEBI:15378"/>
        <dbReference type="ChEBI" id="CHEBI:16335"/>
        <dbReference type="ChEBI" id="CHEBI:17596"/>
        <dbReference type="ChEBI" id="CHEBI:28938"/>
        <dbReference type="EC" id="3.5.4.4"/>
    </reaction>
</comment>
<feature type="domain" description="Adenosine deaminase" evidence="13">
    <location>
        <begin position="206"/>
        <end position="494"/>
    </location>
</feature>
<dbReference type="Gene3D" id="3.20.20.140">
    <property type="entry name" value="Metal-dependent hydrolases"/>
    <property type="match status" value="1"/>
</dbReference>
<evidence type="ECO:0000256" key="7">
    <source>
        <dbReference type="ARBA" id="ARBA00022723"/>
    </source>
</evidence>
<evidence type="ECO:0000256" key="6">
    <source>
        <dbReference type="ARBA" id="ARBA00022525"/>
    </source>
</evidence>
<dbReference type="SUPFAM" id="SSF51556">
    <property type="entry name" value="Metallo-dependent hydrolases"/>
    <property type="match status" value="1"/>
</dbReference>
<evidence type="ECO:0000313" key="15">
    <source>
        <dbReference type="EMBL" id="QHO60732.1"/>
    </source>
</evidence>
<dbReference type="InterPro" id="IPR006331">
    <property type="entry name" value="ADGF"/>
</dbReference>
<comment type="function">
    <text evidence="11">Catalyzes the deamination of adenosine to inosine.</text>
</comment>
<dbReference type="EC" id="3.5.4.4" evidence="4"/>
<dbReference type="GO" id="GO:0046872">
    <property type="term" value="F:metal ion binding"/>
    <property type="evidence" value="ECO:0007669"/>
    <property type="project" value="UniProtKB-KW"/>
</dbReference>
<dbReference type="Pfam" id="PF00962">
    <property type="entry name" value="A_deaminase"/>
    <property type="match status" value="1"/>
</dbReference>
<feature type="domain" description="Adenosine/AMP deaminase N-terminal" evidence="14">
    <location>
        <begin position="32"/>
        <end position="110"/>
    </location>
</feature>
<dbReference type="GO" id="GO:0046103">
    <property type="term" value="P:inosine biosynthetic process"/>
    <property type="evidence" value="ECO:0007669"/>
    <property type="project" value="TreeGrafter"/>
</dbReference>
<keyword evidence="9" id="KW-0378">Hydrolase</keyword>
<dbReference type="AlphaFoldDB" id="A0A6B9VN17"/>
<dbReference type="Pfam" id="PF08451">
    <property type="entry name" value="A_deaminase_N"/>
    <property type="match status" value="1"/>
</dbReference>
<evidence type="ECO:0000256" key="5">
    <source>
        <dbReference type="ARBA" id="ARBA00018099"/>
    </source>
</evidence>
<evidence type="ECO:0000256" key="4">
    <source>
        <dbReference type="ARBA" id="ARBA00012784"/>
    </source>
</evidence>
<dbReference type="InterPro" id="IPR006330">
    <property type="entry name" value="Ado/ade_deaminase"/>
</dbReference>
<dbReference type="InterPro" id="IPR013659">
    <property type="entry name" value="A_deaminase_N"/>
</dbReference>
<organism evidence="15">
    <name type="scientific">Sergentomyia schwetzi</name>
    <dbReference type="NCBI Taxonomy" id="114605"/>
    <lineage>
        <taxon>Eukaryota</taxon>
        <taxon>Metazoa</taxon>
        <taxon>Ecdysozoa</taxon>
        <taxon>Arthropoda</taxon>
        <taxon>Hexapoda</taxon>
        <taxon>Insecta</taxon>
        <taxon>Pterygota</taxon>
        <taxon>Neoptera</taxon>
        <taxon>Endopterygota</taxon>
        <taxon>Diptera</taxon>
        <taxon>Nematocera</taxon>
        <taxon>Psychodoidea</taxon>
        <taxon>Psychodidae</taxon>
        <taxon>Sergentomyia</taxon>
        <taxon>Sergentomyia</taxon>
    </lineage>
</organism>
<evidence type="ECO:0000259" key="13">
    <source>
        <dbReference type="Pfam" id="PF00962"/>
    </source>
</evidence>
<protein>
    <recommendedName>
        <fullName evidence="5">Adenosine deaminase</fullName>
        <ecNumber evidence="4">3.5.4.4</ecNumber>
    </recommendedName>
</protein>
<evidence type="ECO:0000256" key="10">
    <source>
        <dbReference type="ARBA" id="ARBA00047764"/>
    </source>
</evidence>
<dbReference type="EMBL" id="MN605342">
    <property type="protein sequence ID" value="QHO60732.1"/>
    <property type="molecule type" value="mRNA"/>
</dbReference>
<accession>A0A6B9VN17</accession>
<feature type="chain" id="PRO_5025438901" description="Adenosine deaminase" evidence="12">
    <location>
        <begin position="19"/>
        <end position="515"/>
    </location>
</feature>
<evidence type="ECO:0000256" key="12">
    <source>
        <dbReference type="SAM" id="SignalP"/>
    </source>
</evidence>
<dbReference type="InterPro" id="IPR001365">
    <property type="entry name" value="A_deaminase_dom"/>
</dbReference>
<proteinExistence type="evidence at transcript level"/>
<dbReference type="GO" id="GO:0005615">
    <property type="term" value="C:extracellular space"/>
    <property type="evidence" value="ECO:0007669"/>
    <property type="project" value="InterPro"/>
</dbReference>
<evidence type="ECO:0000256" key="1">
    <source>
        <dbReference type="ARBA" id="ARBA00001947"/>
    </source>
</evidence>
<dbReference type="FunFam" id="3.20.20.140:FF:000017">
    <property type="entry name" value="Adenosine deaminase 2"/>
    <property type="match status" value="1"/>
</dbReference>
<dbReference type="InterPro" id="IPR032466">
    <property type="entry name" value="Metal_Hydrolase"/>
</dbReference>
<evidence type="ECO:0000256" key="3">
    <source>
        <dbReference type="ARBA" id="ARBA00006083"/>
    </source>
</evidence>
<keyword evidence="7" id="KW-0479">Metal-binding</keyword>
<dbReference type="GO" id="GO:0006154">
    <property type="term" value="P:adenosine catabolic process"/>
    <property type="evidence" value="ECO:0007669"/>
    <property type="project" value="InterPro"/>
</dbReference>
<dbReference type="PANTHER" id="PTHR11409:SF39">
    <property type="entry name" value="ADENOSINE DEAMINASE 2"/>
    <property type="match status" value="1"/>
</dbReference>
<dbReference type="NCBIfam" id="TIGR01431">
    <property type="entry name" value="adm_rel"/>
    <property type="match status" value="1"/>
</dbReference>
<keyword evidence="8 12" id="KW-0732">Signal</keyword>
<evidence type="ECO:0000256" key="8">
    <source>
        <dbReference type="ARBA" id="ARBA00022729"/>
    </source>
</evidence>
<dbReference type="PANTHER" id="PTHR11409">
    <property type="entry name" value="ADENOSINE DEAMINASE"/>
    <property type="match status" value="1"/>
</dbReference>
<comment type="similarity">
    <text evidence="3">Belongs to the metallo-dependent hydrolases superfamily. Adenosine and AMP deaminases family. ADGF subfamily.</text>
</comment>
<dbReference type="GO" id="GO:0004000">
    <property type="term" value="F:adenosine deaminase activity"/>
    <property type="evidence" value="ECO:0007669"/>
    <property type="project" value="InterPro"/>
</dbReference>
<name>A0A6B9VN17_9DIPT</name>
<reference evidence="15" key="1">
    <citation type="submission" date="2019-10" db="EMBL/GenBank/DDBJ databases">
        <title>Sergentomyia schwetzi: salivary gland transcriptome, proteome and enzymatic activities in two lineages adapted to different blood sources.</title>
        <authorList>
            <person name="Polanska N."/>
            <person name="Ishemgulova A."/>
            <person name="Volfova V."/>
            <person name="Flegontov P."/>
            <person name="Votypka J."/>
            <person name="Yurchenko V."/>
            <person name="Volf P."/>
        </authorList>
    </citation>
    <scope>NUCLEOTIDE SEQUENCE</scope>
    <source>
        <tissue evidence="15">Salivary glands</tissue>
    </source>
</reference>
<evidence type="ECO:0000256" key="9">
    <source>
        <dbReference type="ARBA" id="ARBA00022801"/>
    </source>
</evidence>
<feature type="signal peptide" evidence="12">
    <location>
        <begin position="1"/>
        <end position="18"/>
    </location>
</feature>
<evidence type="ECO:0000256" key="2">
    <source>
        <dbReference type="ARBA" id="ARBA00004613"/>
    </source>
</evidence>
<comment type="subcellular location">
    <subcellularLocation>
        <location evidence="2">Secreted</location>
    </subcellularLocation>
</comment>
<evidence type="ECO:0000259" key="14">
    <source>
        <dbReference type="Pfam" id="PF08451"/>
    </source>
</evidence>
<comment type="cofactor">
    <cofactor evidence="1">
        <name>Zn(2+)</name>
        <dbReference type="ChEBI" id="CHEBI:29105"/>
    </cofactor>
</comment>
<dbReference type="CDD" id="cd01321">
    <property type="entry name" value="ADGF"/>
    <property type="match status" value="1"/>
</dbReference>
<keyword evidence="6" id="KW-0964">Secreted</keyword>
<evidence type="ECO:0000256" key="11">
    <source>
        <dbReference type="ARBA" id="ARBA00054694"/>
    </source>
</evidence>
<sequence>MFIKGIFLLLATSAVCHGVNLVDSFKALRLEREYAQYMRKRANFINDEEKQSLGSDLTLNDKEKIVNERLMELKKAEIDQGLSDPASFIPWNHFFSVLDRINSSELFHIIQKMPKGGILHAHDTALCSTDYVVSLTYRDNLWQCEDTTTGALQFKFSREAPPSTDSCSWTLVKTEREAQGEEEYNSKLRSQLSLYTTDPINHNRDVDSIWRQFMGLFGVNSGLLMYAPVWREYYYQFLTEMMEDGVQYLELRGTLPQLYDLDGKVYNEEENLQIYYEETQRFMRENPTFIGAKFIYAPVRVVTEPDQPALMQKVVDLHNKYPNFMAGFDLVGQEDKGLPLIDFSKNLLSLPDSIDFFFHAGETNWYGETDENLVDAVLLGTKRIGHGYAITKHPRVMREIRRKNIAVEVCPISNQVLRLVSDIRNHPMIYFMANDLPIVISSDDPSFWEATPLSHDFYIAFLGMTASYHDLRILKQLAMNSITYSSMNRSEKDRATKLWQAEWDKFINEMAASLA</sequence>